<sequence>MKVNELTQDVVALRKATPAVTPPPEQIAKREAKEAQFSNNSDYSVLVFYKPYQKESATILTKKLLSLGFKSSATPTDLKEAIKQFDENTAWVIYSEKGQGKLQALKAALPALTERIKFVYREESYNLRSGDIQILLF</sequence>
<reference evidence="1" key="1">
    <citation type="submission" date="2020-10" db="EMBL/GenBank/DDBJ databases">
        <title>Connecting structure to function with the recovery of over 1000 high-quality activated sludge metagenome-assembled genomes encoding full-length rRNA genes using long-read sequencing.</title>
        <authorList>
            <person name="Singleton C.M."/>
            <person name="Petriglieri F."/>
            <person name="Kristensen J.M."/>
            <person name="Kirkegaard R.H."/>
            <person name="Michaelsen T.Y."/>
            <person name="Andersen M.H."/>
            <person name="Karst S.M."/>
            <person name="Dueholm M.S."/>
            <person name="Nielsen P.H."/>
            <person name="Albertsen M."/>
        </authorList>
    </citation>
    <scope>NUCLEOTIDE SEQUENCE</scope>
    <source>
        <strain evidence="1">OdNE_18-Q3-R46-58_BAT3C.305</strain>
    </source>
</reference>
<comment type="caution">
    <text evidence="1">The sequence shown here is derived from an EMBL/GenBank/DDBJ whole genome shotgun (WGS) entry which is preliminary data.</text>
</comment>
<evidence type="ECO:0000313" key="1">
    <source>
        <dbReference type="EMBL" id="MBK8890802.1"/>
    </source>
</evidence>
<proteinExistence type="predicted"/>
<evidence type="ECO:0000313" key="2">
    <source>
        <dbReference type="Proteomes" id="UP000808146"/>
    </source>
</evidence>
<dbReference type="AlphaFoldDB" id="A0A9D7LV04"/>
<name>A0A9D7LV04_9RHOO</name>
<dbReference type="EMBL" id="JADKBR010000015">
    <property type="protein sequence ID" value="MBK8890802.1"/>
    <property type="molecule type" value="Genomic_DNA"/>
</dbReference>
<gene>
    <name evidence="1" type="ORF">IPN75_10660</name>
</gene>
<dbReference type="Proteomes" id="UP000808146">
    <property type="component" value="Unassembled WGS sequence"/>
</dbReference>
<accession>A0A9D7LV04</accession>
<organism evidence="1 2">
    <name type="scientific">Candidatus Dechloromonas phosphorivorans</name>
    <dbReference type="NCBI Taxonomy" id="2899244"/>
    <lineage>
        <taxon>Bacteria</taxon>
        <taxon>Pseudomonadati</taxon>
        <taxon>Pseudomonadota</taxon>
        <taxon>Betaproteobacteria</taxon>
        <taxon>Rhodocyclales</taxon>
        <taxon>Azonexaceae</taxon>
        <taxon>Dechloromonas</taxon>
    </lineage>
</organism>
<protein>
    <submittedName>
        <fullName evidence="1">Uncharacterized protein</fullName>
    </submittedName>
</protein>